<protein>
    <submittedName>
        <fullName evidence="1">Uncharacterized protein</fullName>
    </submittedName>
</protein>
<sequence>MPSIYISFHSPTQPVAVPINPSARPSAHRSTNALRCVTEGDATTMILSKKQQLLSCPNGVPAPLHHFFLFLSCEAFTTYPPRPLPSARSICPSAVSSDRTLFCWLVL</sequence>
<dbReference type="AlphaFoldDB" id="A0A8R1IWK3"/>
<accession>A0A8R1IWK3</accession>
<name>A0A8R1IWK3_CAEJA</name>
<dbReference type="EnsemblMetazoa" id="CJA41366.1">
    <property type="protein sequence ID" value="CJA41366.1"/>
    <property type="gene ID" value="WBGene00217214"/>
</dbReference>
<reference evidence="1" key="2">
    <citation type="submission" date="2022-06" db="UniProtKB">
        <authorList>
            <consortium name="EnsemblMetazoa"/>
        </authorList>
    </citation>
    <scope>IDENTIFICATION</scope>
    <source>
        <strain evidence="1">DF5081</strain>
    </source>
</reference>
<organism evidence="1 2">
    <name type="scientific">Caenorhabditis japonica</name>
    <dbReference type="NCBI Taxonomy" id="281687"/>
    <lineage>
        <taxon>Eukaryota</taxon>
        <taxon>Metazoa</taxon>
        <taxon>Ecdysozoa</taxon>
        <taxon>Nematoda</taxon>
        <taxon>Chromadorea</taxon>
        <taxon>Rhabditida</taxon>
        <taxon>Rhabditina</taxon>
        <taxon>Rhabditomorpha</taxon>
        <taxon>Rhabditoidea</taxon>
        <taxon>Rhabditidae</taxon>
        <taxon>Peloderinae</taxon>
        <taxon>Caenorhabditis</taxon>
    </lineage>
</organism>
<dbReference type="Proteomes" id="UP000005237">
    <property type="component" value="Unassembled WGS sequence"/>
</dbReference>
<evidence type="ECO:0000313" key="2">
    <source>
        <dbReference type="Proteomes" id="UP000005237"/>
    </source>
</evidence>
<reference evidence="2" key="1">
    <citation type="submission" date="2010-08" db="EMBL/GenBank/DDBJ databases">
        <authorList>
            <consortium name="Caenorhabditis japonica Sequencing Consortium"/>
            <person name="Wilson R.K."/>
        </authorList>
    </citation>
    <scope>NUCLEOTIDE SEQUENCE [LARGE SCALE GENOMIC DNA]</scope>
    <source>
        <strain evidence="2">DF5081</strain>
    </source>
</reference>
<proteinExistence type="predicted"/>
<evidence type="ECO:0000313" key="1">
    <source>
        <dbReference type="EnsemblMetazoa" id="CJA41366.1"/>
    </source>
</evidence>
<keyword evidence="2" id="KW-1185">Reference proteome</keyword>